<evidence type="ECO:0000313" key="1">
    <source>
        <dbReference type="EMBL" id="NUU86769.1"/>
    </source>
</evidence>
<dbReference type="AlphaFoldDB" id="A0A6M2EU11"/>
<sequence length="104" mass="11921">MYRPVSWAGVDDEVFSVVSGAKFLWPLLTFDSLQLLACIMPSLLNQRRRVHGPLKSRASFWVPTLHISWSWMLPQCLESHRSFRCCCSLPSLFSPAKLSIDPRN</sequence>
<name>A0A6M2EU11_9ROSI</name>
<reference evidence="1" key="1">
    <citation type="submission" date="2020-03" db="EMBL/GenBank/DDBJ databases">
        <authorList>
            <person name="Zhang R."/>
        </authorList>
    </citation>
    <scope>NUCLEOTIDE SEQUENCE</scope>
</reference>
<organism evidence="1">
    <name type="scientific">Populus davidiana</name>
    <dbReference type="NCBI Taxonomy" id="266767"/>
    <lineage>
        <taxon>Eukaryota</taxon>
        <taxon>Viridiplantae</taxon>
        <taxon>Streptophyta</taxon>
        <taxon>Embryophyta</taxon>
        <taxon>Tracheophyta</taxon>
        <taxon>Spermatophyta</taxon>
        <taxon>Magnoliopsida</taxon>
        <taxon>eudicotyledons</taxon>
        <taxon>Gunneridae</taxon>
        <taxon>Pentapetalae</taxon>
        <taxon>rosids</taxon>
        <taxon>fabids</taxon>
        <taxon>Malpighiales</taxon>
        <taxon>Salicaceae</taxon>
        <taxon>Saliceae</taxon>
        <taxon>Populus</taxon>
    </lineage>
</organism>
<dbReference type="EMBL" id="GILB01006436">
    <property type="protein sequence ID" value="NUU86769.1"/>
    <property type="molecule type" value="Transcribed_RNA"/>
</dbReference>
<accession>A0A6M2EU11</accession>
<protein>
    <submittedName>
        <fullName evidence="1">Uncharacterized protein</fullName>
    </submittedName>
</protein>
<proteinExistence type="predicted"/>